<keyword evidence="3" id="KW-1185">Reference proteome</keyword>
<accession>A0ABT2A3Y7</accession>
<evidence type="ECO:0000256" key="1">
    <source>
        <dbReference type="SAM" id="SignalP"/>
    </source>
</evidence>
<feature type="chain" id="PRO_5045329717" evidence="1">
    <location>
        <begin position="24"/>
        <end position="136"/>
    </location>
</feature>
<keyword evidence="1" id="KW-0732">Signal</keyword>
<evidence type="ECO:0000313" key="3">
    <source>
        <dbReference type="Proteomes" id="UP001205560"/>
    </source>
</evidence>
<dbReference type="RefSeq" id="WP_258844675.1">
    <property type="nucleotide sequence ID" value="NZ_JANUGX010000005.1"/>
</dbReference>
<reference evidence="2 3" key="1">
    <citation type="submission" date="2022-08" db="EMBL/GenBank/DDBJ databases">
        <title>Reclassification of Massilia species as members of the genera Telluria, Duganella, Pseudoduganella, Mokoshia gen. nov. and Zemynaea gen. nov. using orthogonal and non-orthogonal genome-based approaches.</title>
        <authorList>
            <person name="Bowman J.P."/>
        </authorList>
    </citation>
    <scope>NUCLEOTIDE SEQUENCE [LARGE SCALE GENOMIC DNA]</scope>
    <source>
        <strain evidence="2 3">LMG 28164</strain>
    </source>
</reference>
<comment type="caution">
    <text evidence="2">The sequence shown here is derived from an EMBL/GenBank/DDBJ whole genome shotgun (WGS) entry which is preliminary data.</text>
</comment>
<evidence type="ECO:0000313" key="2">
    <source>
        <dbReference type="EMBL" id="MCS0588908.1"/>
    </source>
</evidence>
<sequence length="136" mass="15310">MLYIVDKKFVLAALLLIAGSAQAAVLECPINAPADWKLPKSRLDRARVLSYLPSTRADERGLAEGLPEREWQVGGTLFQSWNMKAGRRAMVYQVNCLYTGTNRFVRFDARSAARCVGKRRIRGDALMPGSMEFRCR</sequence>
<name>A0ABT2A3Y7_9BURK</name>
<feature type="signal peptide" evidence="1">
    <location>
        <begin position="1"/>
        <end position="23"/>
    </location>
</feature>
<protein>
    <submittedName>
        <fullName evidence="2">Uncharacterized protein</fullName>
    </submittedName>
</protein>
<dbReference type="Proteomes" id="UP001205560">
    <property type="component" value="Unassembled WGS sequence"/>
</dbReference>
<gene>
    <name evidence="2" type="ORF">NX782_06790</name>
</gene>
<proteinExistence type="predicted"/>
<organism evidence="2 3">
    <name type="scientific">Massilia norwichensis</name>
    <dbReference type="NCBI Taxonomy" id="1442366"/>
    <lineage>
        <taxon>Bacteria</taxon>
        <taxon>Pseudomonadati</taxon>
        <taxon>Pseudomonadota</taxon>
        <taxon>Betaproteobacteria</taxon>
        <taxon>Burkholderiales</taxon>
        <taxon>Oxalobacteraceae</taxon>
        <taxon>Telluria group</taxon>
        <taxon>Massilia</taxon>
    </lineage>
</organism>
<dbReference type="EMBL" id="JANUGX010000005">
    <property type="protein sequence ID" value="MCS0588908.1"/>
    <property type="molecule type" value="Genomic_DNA"/>
</dbReference>